<accession>A0ACB9INL8</accession>
<proteinExistence type="predicted"/>
<reference evidence="2" key="1">
    <citation type="journal article" date="2022" name="Mol. Ecol. Resour.">
        <title>The genomes of chicory, endive, great burdock and yacon provide insights into Asteraceae palaeo-polyploidization history and plant inulin production.</title>
        <authorList>
            <person name="Fan W."/>
            <person name="Wang S."/>
            <person name="Wang H."/>
            <person name="Wang A."/>
            <person name="Jiang F."/>
            <person name="Liu H."/>
            <person name="Zhao H."/>
            <person name="Xu D."/>
            <person name="Zhang Y."/>
        </authorList>
    </citation>
    <scope>NUCLEOTIDE SEQUENCE [LARGE SCALE GENOMIC DNA]</scope>
    <source>
        <strain evidence="2">cv. Yunnan</strain>
    </source>
</reference>
<organism evidence="1 2">
    <name type="scientific">Smallanthus sonchifolius</name>
    <dbReference type="NCBI Taxonomy" id="185202"/>
    <lineage>
        <taxon>Eukaryota</taxon>
        <taxon>Viridiplantae</taxon>
        <taxon>Streptophyta</taxon>
        <taxon>Embryophyta</taxon>
        <taxon>Tracheophyta</taxon>
        <taxon>Spermatophyta</taxon>
        <taxon>Magnoliopsida</taxon>
        <taxon>eudicotyledons</taxon>
        <taxon>Gunneridae</taxon>
        <taxon>Pentapetalae</taxon>
        <taxon>asterids</taxon>
        <taxon>campanulids</taxon>
        <taxon>Asterales</taxon>
        <taxon>Asteraceae</taxon>
        <taxon>Asteroideae</taxon>
        <taxon>Heliantheae alliance</taxon>
        <taxon>Millerieae</taxon>
        <taxon>Smallanthus</taxon>
    </lineage>
</organism>
<evidence type="ECO:0000313" key="1">
    <source>
        <dbReference type="EMBL" id="KAI3809096.1"/>
    </source>
</evidence>
<dbReference type="EMBL" id="CM042025">
    <property type="protein sequence ID" value="KAI3809096.1"/>
    <property type="molecule type" value="Genomic_DNA"/>
</dbReference>
<comment type="caution">
    <text evidence="1">The sequence shown here is derived from an EMBL/GenBank/DDBJ whole genome shotgun (WGS) entry which is preliminary data.</text>
</comment>
<keyword evidence="2" id="KW-1185">Reference proteome</keyword>
<evidence type="ECO:0000313" key="2">
    <source>
        <dbReference type="Proteomes" id="UP001056120"/>
    </source>
</evidence>
<gene>
    <name evidence="1" type="ORF">L1987_25064</name>
</gene>
<sequence>MERNFAALTIFTLLFAVSTARISLDPRPADLPLLHRNCEVKSLPESAAGDSKLVVLPTETTRSRSDRADTVDKSDKDRMFRVDLTPRSDYARFHAINRRFFDERRVPLRPYRHSQNPFVIPRSEISHRNEVILTGESGKFDAQNIHRHGASTRLKFKHDYGHQHRHQHRHSHSHHNNKDFSISKHKFAREKAKSLIHQHKEKSREHEATSFMKSIRKFLKHTFD</sequence>
<reference evidence="1 2" key="2">
    <citation type="journal article" date="2022" name="Mol. Ecol. Resour.">
        <title>The genomes of chicory, endive, great burdock and yacon provide insights into Asteraceae paleo-polyploidization history and plant inulin production.</title>
        <authorList>
            <person name="Fan W."/>
            <person name="Wang S."/>
            <person name="Wang H."/>
            <person name="Wang A."/>
            <person name="Jiang F."/>
            <person name="Liu H."/>
            <person name="Zhao H."/>
            <person name="Xu D."/>
            <person name="Zhang Y."/>
        </authorList>
    </citation>
    <scope>NUCLEOTIDE SEQUENCE [LARGE SCALE GENOMIC DNA]</scope>
    <source>
        <strain evidence="2">cv. Yunnan</strain>
        <tissue evidence="1">Leaves</tissue>
    </source>
</reference>
<dbReference type="Proteomes" id="UP001056120">
    <property type="component" value="Linkage Group LG08"/>
</dbReference>
<name>A0ACB9INL8_9ASTR</name>
<protein>
    <submittedName>
        <fullName evidence="1">Uncharacterized protein</fullName>
    </submittedName>
</protein>